<sequence length="593" mass="69534">MSRLLCRIRKSIDCVRQVSVSHYATFTQRDFHYVDHSHSGTLLSRFTREIAMDINRDAKIVRNSIKYSQFYPVQNQEKYQRDIQDVSSDQLARLVMFTANYRGNADISKIYWVINHLDSEATQRIHQMEYRDVQELMFMFLYLLPNKVTELDFLRSGIEKLIAAYTENETKENFLQISFYLGLFKKSQRYSNQLKTFLQSNLSKHLSDLNTLEFAIVANSAFKASVLITDQDFQQRLIQEILSINKDVDIQLLVTFAKSLRHNRVNCTRILDKVQELLERKSIPDIDLRSYVHLLALFVENRQIPQTFGMHIMEKCMNIIKAEHEKSLQLSKNEAYTNPNFRPKDLATFLWCATSLPDKTLTKDDINTVCNAMLWKLRNYEYKYAYDEFVDSLLSLVMLGGRSEALFKAFLTDRNFLIPPRDPNRTKILSRQRLLQTCLEIEVPRLVPKDKATGSRTPVNAPKYLLDNRQHFQSITQSLEELRDEFKITKLELKVPVRDINIPSFLIETQEGTKRSFWIEILDKQTTMADLKSPTPIVRLKLRLLRNLEQDFIVVNTINKEGEELKEILRQAIKEHLDYVDSESDAEIQEVVK</sequence>
<accession>A0A1L8DD71</accession>
<dbReference type="AlphaFoldDB" id="A0A1L8DD71"/>
<evidence type="ECO:0000313" key="1">
    <source>
        <dbReference type="EMBL" id="JAV04325.1"/>
    </source>
</evidence>
<organism evidence="1">
    <name type="scientific">Nyssomyia neivai</name>
    <dbReference type="NCBI Taxonomy" id="330878"/>
    <lineage>
        <taxon>Eukaryota</taxon>
        <taxon>Metazoa</taxon>
        <taxon>Ecdysozoa</taxon>
        <taxon>Arthropoda</taxon>
        <taxon>Hexapoda</taxon>
        <taxon>Insecta</taxon>
        <taxon>Pterygota</taxon>
        <taxon>Neoptera</taxon>
        <taxon>Endopterygota</taxon>
        <taxon>Diptera</taxon>
        <taxon>Nematocera</taxon>
        <taxon>Psychodoidea</taxon>
        <taxon>Psychodidae</taxon>
        <taxon>Nyssomyia</taxon>
    </lineage>
</organism>
<name>A0A1L8DD71_9DIPT</name>
<dbReference type="EMBL" id="GFDF01009759">
    <property type="protein sequence ID" value="JAV04325.1"/>
    <property type="molecule type" value="Transcribed_RNA"/>
</dbReference>
<protein>
    <submittedName>
        <fullName evidence="1">Uncharacterized protein</fullName>
    </submittedName>
</protein>
<reference evidence="1" key="1">
    <citation type="submission" date="2016-12" db="EMBL/GenBank/DDBJ databases">
        <title>An insight into the sialome and mialome of the sand fly, Nyssomyia neivai.</title>
        <authorList>
            <person name="Sebastian V."/>
            <person name="Goulart T.M."/>
            <person name="Oliveira W."/>
            <person name="Calvo E."/>
            <person name="Oliveira L.F."/>
            <person name="Pinto M.C."/>
            <person name="Rosselino A.M."/>
            <person name="Ribeiro J.M."/>
        </authorList>
    </citation>
    <scope>NUCLEOTIDE SEQUENCE</scope>
</reference>
<proteinExistence type="predicted"/>